<comment type="similarity">
    <text evidence="3 4">Belongs to the RlpA family.</text>
</comment>
<organism evidence="6 7">
    <name type="scientific">Candidatus Bodocaedibacter vickermanii</name>
    <dbReference type="NCBI Taxonomy" id="2741701"/>
    <lineage>
        <taxon>Bacteria</taxon>
        <taxon>Pseudomonadati</taxon>
        <taxon>Pseudomonadota</taxon>
        <taxon>Alphaproteobacteria</taxon>
        <taxon>Holosporales</taxon>
        <taxon>Candidatus Paracaedibacteraceae</taxon>
        <taxon>Candidatus Bodocaedibacter</taxon>
    </lineage>
</organism>
<keyword evidence="3" id="KW-0472">Membrane</keyword>
<dbReference type="AlphaFoldDB" id="A0A7L9RTI2"/>
<feature type="domain" description="RlpA-like protein double-psi beta-barrel" evidence="5">
    <location>
        <begin position="77"/>
        <end position="167"/>
    </location>
</feature>
<reference evidence="6 7" key="1">
    <citation type="submission" date="2020-06" db="EMBL/GenBank/DDBJ databases">
        <title>The endosymbiont of the kinetoplastid Bodo saltans is a Paracaedibacter-like alpha-proteobacterium possessing a putative toxin-antitoxin system.</title>
        <authorList>
            <person name="Midha S."/>
            <person name="Rigden D.J."/>
            <person name="Siozios S."/>
            <person name="Hurst G.D.D."/>
            <person name="Jackson A.P."/>
        </authorList>
    </citation>
    <scope>NUCLEOTIDE SEQUENCE [LARGE SCALE GENOMIC DNA]</scope>
    <source>
        <strain evidence="6">Lake Konstanz</strain>
    </source>
</reference>
<dbReference type="InterPro" id="IPR034718">
    <property type="entry name" value="RlpA"/>
</dbReference>
<dbReference type="InterPro" id="IPR036908">
    <property type="entry name" value="RlpA-like_sf"/>
</dbReference>
<accession>A0A7L9RTI2</accession>
<dbReference type="GO" id="GO:0008932">
    <property type="term" value="F:lytic endotransglycosylase activity"/>
    <property type="evidence" value="ECO:0007669"/>
    <property type="project" value="UniProtKB-UniRule"/>
</dbReference>
<dbReference type="Gene3D" id="2.40.40.10">
    <property type="entry name" value="RlpA-like domain"/>
    <property type="match status" value="1"/>
</dbReference>
<sequence length="190" mass="21429">MIMNILRSMKLYSGQLSYLLLICSVFLIGCEEPDIEDRVDFCRGRNDAYFVGGTWAQYSIYGKTYTPQKCYYYDQIGTSSWYGADFHGKKTASGQTYNQHKLTAAHRTLPIPSLIKVTNLKNKKTVVVLVTDRGPYVPGKSTRILDLSRAAFLKIATDPGEGVLQVRVQVLEDETLQLIKKMNPKMSSGR</sequence>
<dbReference type="GO" id="GO:0071555">
    <property type="term" value="P:cell wall organization"/>
    <property type="evidence" value="ECO:0007669"/>
    <property type="project" value="UniProtKB-KW"/>
</dbReference>
<comment type="function">
    <text evidence="3">Lytic transglycosylase with a strong preference for naked glycan strands that lack stem peptides.</text>
</comment>
<name>A0A7L9RTI2_9PROT</name>
<keyword evidence="7" id="KW-1185">Reference proteome</keyword>
<dbReference type="KEGG" id="pbal:CPBP_00443"/>
<dbReference type="NCBIfam" id="TIGR00413">
    <property type="entry name" value="rlpA"/>
    <property type="match status" value="1"/>
</dbReference>
<protein>
    <recommendedName>
        <fullName evidence="3">Endolytic peptidoglycan transglycosylase RlpA</fullName>
        <ecNumber evidence="3">4.2.2.-</ecNumber>
    </recommendedName>
</protein>
<proteinExistence type="inferred from homology"/>
<evidence type="ECO:0000256" key="4">
    <source>
        <dbReference type="RuleBase" id="RU003495"/>
    </source>
</evidence>
<gene>
    <name evidence="3 6" type="primary">rlpA</name>
    <name evidence="6" type="ORF">CPBP_00443</name>
</gene>
<dbReference type="HAMAP" id="MF_02071">
    <property type="entry name" value="RlpA"/>
    <property type="match status" value="1"/>
</dbReference>
<dbReference type="Proteomes" id="UP000594001">
    <property type="component" value="Chromosome"/>
</dbReference>
<keyword evidence="3" id="KW-0449">Lipoprotein</keyword>
<keyword evidence="3" id="KW-1003">Cell membrane</keyword>
<evidence type="ECO:0000259" key="5">
    <source>
        <dbReference type="Pfam" id="PF03330"/>
    </source>
</evidence>
<evidence type="ECO:0000256" key="1">
    <source>
        <dbReference type="ARBA" id="ARBA00023239"/>
    </source>
</evidence>
<evidence type="ECO:0000313" key="6">
    <source>
        <dbReference type="EMBL" id="QOL19678.1"/>
    </source>
</evidence>
<evidence type="ECO:0000313" key="7">
    <source>
        <dbReference type="Proteomes" id="UP000594001"/>
    </source>
</evidence>
<keyword evidence="2 3" id="KW-0961">Cell wall biogenesis/degradation</keyword>
<dbReference type="EMBL" id="CP054719">
    <property type="protein sequence ID" value="QOL19678.1"/>
    <property type="molecule type" value="Genomic_DNA"/>
</dbReference>
<dbReference type="GO" id="GO:0005886">
    <property type="term" value="C:plasma membrane"/>
    <property type="evidence" value="ECO:0007669"/>
    <property type="project" value="UniProtKB-SubCell"/>
</dbReference>
<evidence type="ECO:0000256" key="2">
    <source>
        <dbReference type="ARBA" id="ARBA00023316"/>
    </source>
</evidence>
<dbReference type="InterPro" id="IPR009009">
    <property type="entry name" value="RlpA-like_DPBB"/>
</dbReference>
<dbReference type="PANTHER" id="PTHR34183:SF1">
    <property type="entry name" value="ENDOLYTIC PEPTIDOGLYCAN TRANSGLYCOSYLASE RLPA"/>
    <property type="match status" value="1"/>
</dbReference>
<dbReference type="SUPFAM" id="SSF50685">
    <property type="entry name" value="Barwin-like endoglucanases"/>
    <property type="match status" value="1"/>
</dbReference>
<dbReference type="Pfam" id="PF03330">
    <property type="entry name" value="DPBB_1"/>
    <property type="match status" value="1"/>
</dbReference>
<comment type="subcellular location">
    <subcellularLocation>
        <location evidence="3">Cell membrane</location>
        <topology evidence="3">Lipid-anchor</topology>
    </subcellularLocation>
</comment>
<keyword evidence="1 3" id="KW-0456">Lyase</keyword>
<dbReference type="PANTHER" id="PTHR34183">
    <property type="entry name" value="ENDOLYTIC PEPTIDOGLYCAN TRANSGLYCOSYLASE RLPA"/>
    <property type="match status" value="1"/>
</dbReference>
<dbReference type="PROSITE" id="PS51257">
    <property type="entry name" value="PROKAR_LIPOPROTEIN"/>
    <property type="match status" value="1"/>
</dbReference>
<dbReference type="EC" id="4.2.2.-" evidence="3"/>
<dbReference type="InterPro" id="IPR012997">
    <property type="entry name" value="RplA"/>
</dbReference>
<evidence type="ECO:0000256" key="3">
    <source>
        <dbReference type="HAMAP-Rule" id="MF_02071"/>
    </source>
</evidence>
<dbReference type="GO" id="GO:0000270">
    <property type="term" value="P:peptidoglycan metabolic process"/>
    <property type="evidence" value="ECO:0007669"/>
    <property type="project" value="UniProtKB-UniRule"/>
</dbReference>
<dbReference type="CDD" id="cd22268">
    <property type="entry name" value="DPBB_RlpA-like"/>
    <property type="match status" value="1"/>
</dbReference>
<keyword evidence="3" id="KW-0564">Palmitate</keyword>